<name>A0A978VE19_ZIZJJ</name>
<dbReference type="AlphaFoldDB" id="A0A978VE19"/>
<sequence>MCPKVDEAKSKFLGFKLRASIVVIGFVLSLYVAHGENAELGDTIKLDRESTGRINRKGAACYNRVD</sequence>
<keyword evidence="1" id="KW-0472">Membrane</keyword>
<proteinExistence type="predicted"/>
<dbReference type="EMBL" id="JAEACU010000005">
    <property type="protein sequence ID" value="KAH7528608.1"/>
    <property type="molecule type" value="Genomic_DNA"/>
</dbReference>
<dbReference type="Proteomes" id="UP000813462">
    <property type="component" value="Unassembled WGS sequence"/>
</dbReference>
<evidence type="ECO:0000256" key="1">
    <source>
        <dbReference type="SAM" id="Phobius"/>
    </source>
</evidence>
<evidence type="ECO:0000313" key="3">
    <source>
        <dbReference type="Proteomes" id="UP000813462"/>
    </source>
</evidence>
<accession>A0A978VE19</accession>
<comment type="caution">
    <text evidence="2">The sequence shown here is derived from an EMBL/GenBank/DDBJ whole genome shotgun (WGS) entry which is preliminary data.</text>
</comment>
<protein>
    <submittedName>
        <fullName evidence="2">Uncharacterized protein</fullName>
    </submittedName>
</protein>
<keyword evidence="1" id="KW-1133">Transmembrane helix</keyword>
<feature type="transmembrane region" description="Helical" evidence="1">
    <location>
        <begin position="12"/>
        <end position="33"/>
    </location>
</feature>
<evidence type="ECO:0000313" key="2">
    <source>
        <dbReference type="EMBL" id="KAH7528608.1"/>
    </source>
</evidence>
<keyword evidence="1" id="KW-0812">Transmembrane</keyword>
<reference evidence="2" key="1">
    <citation type="journal article" date="2021" name="Front. Plant Sci.">
        <title>Chromosome-Scale Genome Assembly for Chinese Sour Jujube and Insights Into Its Genome Evolution and Domestication Signature.</title>
        <authorList>
            <person name="Shen L.-Y."/>
            <person name="Luo H."/>
            <person name="Wang X.-L."/>
            <person name="Wang X.-M."/>
            <person name="Qiu X.-J."/>
            <person name="Liu H."/>
            <person name="Zhou S.-S."/>
            <person name="Jia K.-H."/>
            <person name="Nie S."/>
            <person name="Bao Y.-T."/>
            <person name="Zhang R.-G."/>
            <person name="Yun Q.-Z."/>
            <person name="Chai Y.-H."/>
            <person name="Lu J.-Y."/>
            <person name="Li Y."/>
            <person name="Zhao S.-W."/>
            <person name="Mao J.-F."/>
            <person name="Jia S.-G."/>
            <person name="Mao Y.-M."/>
        </authorList>
    </citation>
    <scope>NUCLEOTIDE SEQUENCE</scope>
    <source>
        <strain evidence="2">AT0</strain>
        <tissue evidence="2">Leaf</tissue>
    </source>
</reference>
<organism evidence="2 3">
    <name type="scientific">Ziziphus jujuba var. spinosa</name>
    <dbReference type="NCBI Taxonomy" id="714518"/>
    <lineage>
        <taxon>Eukaryota</taxon>
        <taxon>Viridiplantae</taxon>
        <taxon>Streptophyta</taxon>
        <taxon>Embryophyta</taxon>
        <taxon>Tracheophyta</taxon>
        <taxon>Spermatophyta</taxon>
        <taxon>Magnoliopsida</taxon>
        <taxon>eudicotyledons</taxon>
        <taxon>Gunneridae</taxon>
        <taxon>Pentapetalae</taxon>
        <taxon>rosids</taxon>
        <taxon>fabids</taxon>
        <taxon>Rosales</taxon>
        <taxon>Rhamnaceae</taxon>
        <taxon>Paliureae</taxon>
        <taxon>Ziziphus</taxon>
    </lineage>
</organism>
<gene>
    <name evidence="2" type="ORF">FEM48_Zijuj05G0090000</name>
</gene>